<name>A0A916VEA4_9FIRM</name>
<comment type="caution">
    <text evidence="1">The sequence shown here is derived from an EMBL/GenBank/DDBJ whole genome shotgun (WGS) entry which is preliminary data.</text>
</comment>
<evidence type="ECO:0000313" key="1">
    <source>
        <dbReference type="EMBL" id="GFO86138.1"/>
    </source>
</evidence>
<dbReference type="Proteomes" id="UP000613208">
    <property type="component" value="Unassembled WGS sequence"/>
</dbReference>
<sequence>MKTRDQIYHREGEKLLRFLTTYHALKYEQVMKMFGDQESIKSLITSLVKQGRIYHAKEAGLLCDSPEAAENPDRGTIAAFWVLLDFEKPIVFHTSGDFPVKLHFFSENEEYEILYVPLEQEILVDHVMKSIPCHDVLRLVVLENIQQAAKLSLEGVLAFCVVDDSGSVSYYGRR</sequence>
<organism evidence="1 2">
    <name type="scientific">Anaerostipes butyraticus</name>
    <dbReference type="NCBI Taxonomy" id="645466"/>
    <lineage>
        <taxon>Bacteria</taxon>
        <taxon>Bacillati</taxon>
        <taxon>Bacillota</taxon>
        <taxon>Clostridia</taxon>
        <taxon>Lachnospirales</taxon>
        <taxon>Lachnospiraceae</taxon>
        <taxon>Anaerostipes</taxon>
    </lineage>
</organism>
<accession>A0A916VEA4</accession>
<dbReference type="AlphaFoldDB" id="A0A916VEA4"/>
<protein>
    <submittedName>
        <fullName evidence="1">Uncharacterized protein</fullName>
    </submittedName>
</protein>
<dbReference type="EMBL" id="BLYI01000050">
    <property type="protein sequence ID" value="GFO86138.1"/>
    <property type="molecule type" value="Genomic_DNA"/>
</dbReference>
<gene>
    <name evidence="1" type="ORF">ANBU17_24850</name>
</gene>
<dbReference type="Pfam" id="PF18954">
    <property type="entry name" value="DUF5697"/>
    <property type="match status" value="1"/>
</dbReference>
<dbReference type="InterPro" id="IPR043752">
    <property type="entry name" value="DUF5697"/>
</dbReference>
<proteinExistence type="predicted"/>
<evidence type="ECO:0000313" key="2">
    <source>
        <dbReference type="Proteomes" id="UP000613208"/>
    </source>
</evidence>
<reference evidence="1" key="1">
    <citation type="submission" date="2020-06" db="EMBL/GenBank/DDBJ databases">
        <title>Characterization of fructooligosaccharide metabolism and fructooligosaccharide-degrading enzymes in human commensal butyrate producers.</title>
        <authorList>
            <person name="Tanno H."/>
            <person name="Fujii T."/>
            <person name="Hirano K."/>
            <person name="Maeno S."/>
            <person name="Tonozuka T."/>
            <person name="Sakamoto M."/>
            <person name="Ohkuma M."/>
            <person name="Tochio T."/>
            <person name="Endo A."/>
        </authorList>
    </citation>
    <scope>NUCLEOTIDE SEQUENCE</scope>
    <source>
        <strain evidence="1">JCM 17466</strain>
    </source>
</reference>
<dbReference type="RefSeq" id="WP_201311806.1">
    <property type="nucleotide sequence ID" value="NZ_BLYI01000050.1"/>
</dbReference>
<keyword evidence="2" id="KW-1185">Reference proteome</keyword>